<comment type="caution">
    <text evidence="2">The sequence shown here is derived from an EMBL/GenBank/DDBJ whole genome shotgun (WGS) entry which is preliminary data.</text>
</comment>
<evidence type="ECO:0008006" key="4">
    <source>
        <dbReference type="Google" id="ProtNLM"/>
    </source>
</evidence>
<keyword evidence="1" id="KW-0175">Coiled coil</keyword>
<keyword evidence="3" id="KW-1185">Reference proteome</keyword>
<proteinExistence type="predicted"/>
<organism evidence="2 3">
    <name type="scientific">Rubellimicrobium roseum</name>
    <dbReference type="NCBI Taxonomy" id="687525"/>
    <lineage>
        <taxon>Bacteria</taxon>
        <taxon>Pseudomonadati</taxon>
        <taxon>Pseudomonadota</taxon>
        <taxon>Alphaproteobacteria</taxon>
        <taxon>Rhodobacterales</taxon>
        <taxon>Roseobacteraceae</taxon>
        <taxon>Rubellimicrobium</taxon>
    </lineage>
</organism>
<evidence type="ECO:0000313" key="3">
    <source>
        <dbReference type="Proteomes" id="UP000305709"/>
    </source>
</evidence>
<dbReference type="RefSeq" id="WP_139083290.1">
    <property type="nucleotide sequence ID" value="NZ_VDFV01000047.1"/>
</dbReference>
<gene>
    <name evidence="2" type="ORF">FHG71_19075</name>
</gene>
<accession>A0A5C4N7B2</accession>
<dbReference type="AlphaFoldDB" id="A0A5C4N7B2"/>
<dbReference type="Proteomes" id="UP000305709">
    <property type="component" value="Unassembled WGS sequence"/>
</dbReference>
<dbReference type="EMBL" id="VDFV01000047">
    <property type="protein sequence ID" value="TNC63736.1"/>
    <property type="molecule type" value="Genomic_DNA"/>
</dbReference>
<protein>
    <recommendedName>
        <fullName evidence="4">Accessory factor UbiK family protein</fullName>
    </recommendedName>
</protein>
<reference evidence="2 3" key="1">
    <citation type="submission" date="2019-06" db="EMBL/GenBank/DDBJ databases">
        <authorList>
            <person name="Jiang L."/>
        </authorList>
    </citation>
    <scope>NUCLEOTIDE SEQUENCE [LARGE SCALE GENOMIC DNA]</scope>
    <source>
        <strain evidence="2 3">YIM 48858</strain>
    </source>
</reference>
<name>A0A5C4N7B2_9RHOB</name>
<evidence type="ECO:0000256" key="1">
    <source>
        <dbReference type="SAM" id="Coils"/>
    </source>
</evidence>
<feature type="coiled-coil region" evidence="1">
    <location>
        <begin position="41"/>
        <end position="68"/>
    </location>
</feature>
<sequence length="68" mass="7790">MSETAIKSLTAAETRVILAEVLRRALWDILEEQAAPLRPTNAEIETRIQELESEIKALRRNARRNDAF</sequence>
<evidence type="ECO:0000313" key="2">
    <source>
        <dbReference type="EMBL" id="TNC63736.1"/>
    </source>
</evidence>